<dbReference type="EMBL" id="JACSPM010000001">
    <property type="protein sequence ID" value="MBD8022569.1"/>
    <property type="molecule type" value="Genomic_DNA"/>
</dbReference>
<feature type="transmembrane region" description="Helical" evidence="1">
    <location>
        <begin position="63"/>
        <end position="82"/>
    </location>
</feature>
<keyword evidence="1" id="KW-0812">Transmembrane</keyword>
<evidence type="ECO:0000313" key="3">
    <source>
        <dbReference type="Proteomes" id="UP000602532"/>
    </source>
</evidence>
<accession>A0ABR8X000</accession>
<name>A0ABR8X000_9MICO</name>
<proteinExistence type="predicted"/>
<comment type="caution">
    <text evidence="2">The sequence shown here is derived from an EMBL/GenBank/DDBJ whole genome shotgun (WGS) entry which is preliminary data.</text>
</comment>
<feature type="transmembrane region" description="Helical" evidence="1">
    <location>
        <begin position="122"/>
        <end position="142"/>
    </location>
</feature>
<dbReference type="Proteomes" id="UP000602532">
    <property type="component" value="Unassembled WGS sequence"/>
</dbReference>
<evidence type="ECO:0000313" key="2">
    <source>
        <dbReference type="EMBL" id="MBD8022569.1"/>
    </source>
</evidence>
<feature type="transmembrane region" description="Helical" evidence="1">
    <location>
        <begin position="89"/>
        <end position="110"/>
    </location>
</feature>
<keyword evidence="1" id="KW-1133">Transmembrane helix</keyword>
<protein>
    <recommendedName>
        <fullName evidence="4">DUF998 domain-containing protein</fullName>
    </recommendedName>
</protein>
<dbReference type="RefSeq" id="WP_191764115.1">
    <property type="nucleotide sequence ID" value="NZ_JACSPM010000001.1"/>
</dbReference>
<evidence type="ECO:0000256" key="1">
    <source>
        <dbReference type="SAM" id="Phobius"/>
    </source>
</evidence>
<evidence type="ECO:0008006" key="4">
    <source>
        <dbReference type="Google" id="ProtNLM"/>
    </source>
</evidence>
<sequence>MTHRRRIDVDRSRPWRAILAGLGGLWALVTLPFPATEFGVPLWGWVFHFRPYFWAREAVHDPYIVFGALSALSFLAIGLALLPDLRRAGWGGAVMAWLIVAGAPITALSYLNTPREAPLHFFWGAEAFVLTAVGIAGIVAAITARSRWRLRVRILLGATMPLLVLGTLAAGYWPHGPLVVLGAEAIAVILAAPKAAFEASGRSQPSSRVVMPNTWS</sequence>
<feature type="transmembrane region" description="Helical" evidence="1">
    <location>
        <begin position="154"/>
        <end position="173"/>
    </location>
</feature>
<reference evidence="2 3" key="1">
    <citation type="submission" date="2020-08" db="EMBL/GenBank/DDBJ databases">
        <title>A Genomic Blueprint of the Chicken Gut Microbiome.</title>
        <authorList>
            <person name="Gilroy R."/>
            <person name="Ravi A."/>
            <person name="Getino M."/>
            <person name="Pursley I."/>
            <person name="Horton D.L."/>
            <person name="Alikhan N.-F."/>
            <person name="Baker D."/>
            <person name="Gharbi K."/>
            <person name="Hall N."/>
            <person name="Watson M."/>
            <person name="Adriaenssens E.M."/>
            <person name="Foster-Nyarko E."/>
            <person name="Jarju S."/>
            <person name="Secka A."/>
            <person name="Antonio M."/>
            <person name="Oren A."/>
            <person name="Chaudhuri R."/>
            <person name="La Ragione R.M."/>
            <person name="Hildebrand F."/>
            <person name="Pallen M.J."/>
        </authorList>
    </citation>
    <scope>NUCLEOTIDE SEQUENCE [LARGE SCALE GENOMIC DNA]</scope>
    <source>
        <strain evidence="2 3">Sa1CUA4</strain>
    </source>
</reference>
<gene>
    <name evidence="2" type="ORF">H9622_03060</name>
</gene>
<organism evidence="2 3">
    <name type="scientific">Microbacterium gallinarum</name>
    <dbReference type="NCBI Taxonomy" id="2762209"/>
    <lineage>
        <taxon>Bacteria</taxon>
        <taxon>Bacillati</taxon>
        <taxon>Actinomycetota</taxon>
        <taxon>Actinomycetes</taxon>
        <taxon>Micrococcales</taxon>
        <taxon>Microbacteriaceae</taxon>
        <taxon>Microbacterium</taxon>
    </lineage>
</organism>
<keyword evidence="3" id="KW-1185">Reference proteome</keyword>
<keyword evidence="1" id="KW-0472">Membrane</keyword>